<keyword evidence="7" id="KW-0472">Membrane</keyword>
<keyword evidence="5" id="KW-0677">Repeat</keyword>
<comment type="subcellular location">
    <subcellularLocation>
        <location evidence="1">Membrane</location>
    </subcellularLocation>
    <subcellularLocation>
        <location evidence="2">Secreted</location>
    </subcellularLocation>
</comment>
<dbReference type="SUPFAM" id="SSF51120">
    <property type="entry name" value="beta-Roll"/>
    <property type="match status" value="9"/>
</dbReference>
<keyword evidence="4" id="KW-0800">Toxin</keyword>
<keyword evidence="10" id="KW-1185">Reference proteome</keyword>
<dbReference type="OrthoDB" id="8006227at2"/>
<evidence type="ECO:0000256" key="1">
    <source>
        <dbReference type="ARBA" id="ARBA00004370"/>
    </source>
</evidence>
<evidence type="ECO:0000256" key="7">
    <source>
        <dbReference type="ARBA" id="ARBA00023136"/>
    </source>
</evidence>
<feature type="region of interest" description="Disordered" evidence="8">
    <location>
        <begin position="658"/>
        <end position="677"/>
    </location>
</feature>
<dbReference type="GO" id="GO:0005509">
    <property type="term" value="F:calcium ion binding"/>
    <property type="evidence" value="ECO:0007669"/>
    <property type="project" value="InterPro"/>
</dbReference>
<dbReference type="GO" id="GO:0090729">
    <property type="term" value="F:toxin activity"/>
    <property type="evidence" value="ECO:0007669"/>
    <property type="project" value="UniProtKB-KW"/>
</dbReference>
<evidence type="ECO:0000256" key="4">
    <source>
        <dbReference type="ARBA" id="ARBA00022656"/>
    </source>
</evidence>
<evidence type="ECO:0000256" key="2">
    <source>
        <dbReference type="ARBA" id="ARBA00004613"/>
    </source>
</evidence>
<dbReference type="Proteomes" id="UP000254925">
    <property type="component" value="Unassembled WGS sequence"/>
</dbReference>
<dbReference type="InterPro" id="IPR011049">
    <property type="entry name" value="Serralysin-like_metalloprot_C"/>
</dbReference>
<dbReference type="PROSITE" id="PS00330">
    <property type="entry name" value="HEMOLYSIN_CALCIUM"/>
    <property type="match status" value="11"/>
</dbReference>
<reference evidence="9 10" key="1">
    <citation type="submission" date="2018-07" db="EMBL/GenBank/DDBJ databases">
        <title>Genomic Encyclopedia of Type Strains, Phase IV (KMG-IV): sequencing the most valuable type-strain genomes for metagenomic binning, comparative biology and taxonomic classification.</title>
        <authorList>
            <person name="Goeker M."/>
        </authorList>
    </citation>
    <scope>NUCLEOTIDE SEQUENCE [LARGE SCALE GENOMIC DNA]</scope>
    <source>
        <strain evidence="9 10">DSM 14364</strain>
    </source>
</reference>
<evidence type="ECO:0000256" key="5">
    <source>
        <dbReference type="ARBA" id="ARBA00022737"/>
    </source>
</evidence>
<dbReference type="AlphaFoldDB" id="A0A370HJS9"/>
<dbReference type="PRINTS" id="PR00313">
    <property type="entry name" value="CABNDNGRPT"/>
</dbReference>
<dbReference type="Pfam" id="PF00353">
    <property type="entry name" value="HemolysinCabind"/>
    <property type="match status" value="11"/>
</dbReference>
<feature type="region of interest" description="Disordered" evidence="8">
    <location>
        <begin position="839"/>
        <end position="869"/>
    </location>
</feature>
<organism evidence="9 10">
    <name type="scientific">Microvirga subterranea</name>
    <dbReference type="NCBI Taxonomy" id="186651"/>
    <lineage>
        <taxon>Bacteria</taxon>
        <taxon>Pseudomonadati</taxon>
        <taxon>Pseudomonadota</taxon>
        <taxon>Alphaproteobacteria</taxon>
        <taxon>Hyphomicrobiales</taxon>
        <taxon>Methylobacteriaceae</taxon>
        <taxon>Microvirga</taxon>
    </lineage>
</organism>
<name>A0A370HJS9_9HYPH</name>
<accession>A0A370HJS9</accession>
<gene>
    <name evidence="9" type="ORF">DES45_105272</name>
</gene>
<dbReference type="GO" id="GO:0005576">
    <property type="term" value="C:extracellular region"/>
    <property type="evidence" value="ECO:0007669"/>
    <property type="project" value="UniProtKB-SubCell"/>
</dbReference>
<dbReference type="GO" id="GO:0016020">
    <property type="term" value="C:membrane"/>
    <property type="evidence" value="ECO:0007669"/>
    <property type="project" value="UniProtKB-SubCell"/>
</dbReference>
<keyword evidence="3" id="KW-0964">Secreted</keyword>
<proteinExistence type="predicted"/>
<dbReference type="EMBL" id="QQBB01000005">
    <property type="protein sequence ID" value="RDI58749.1"/>
    <property type="molecule type" value="Genomic_DNA"/>
</dbReference>
<dbReference type="InterPro" id="IPR018511">
    <property type="entry name" value="Hemolysin-typ_Ca-bd_CS"/>
</dbReference>
<evidence type="ECO:0000313" key="9">
    <source>
        <dbReference type="EMBL" id="RDI58749.1"/>
    </source>
</evidence>
<dbReference type="InterPro" id="IPR050557">
    <property type="entry name" value="RTX_toxin/Mannuronan_C5-epim"/>
</dbReference>
<evidence type="ECO:0000256" key="6">
    <source>
        <dbReference type="ARBA" id="ARBA00023026"/>
    </source>
</evidence>
<protein>
    <submittedName>
        <fullName evidence="9">Ca2+-binding RTX toxin-like protein</fullName>
    </submittedName>
</protein>
<dbReference type="Gene3D" id="2.150.10.10">
    <property type="entry name" value="Serralysin-like metalloprotease, C-terminal"/>
    <property type="match status" value="8"/>
</dbReference>
<dbReference type="InterPro" id="IPR001343">
    <property type="entry name" value="Hemolysn_Ca-bd"/>
</dbReference>
<dbReference type="PRINTS" id="PR01488">
    <property type="entry name" value="RTXTOXINA"/>
</dbReference>
<dbReference type="PANTHER" id="PTHR38340:SF1">
    <property type="entry name" value="S-LAYER PROTEIN"/>
    <property type="match status" value="1"/>
</dbReference>
<feature type="region of interest" description="Disordered" evidence="8">
    <location>
        <begin position="762"/>
        <end position="787"/>
    </location>
</feature>
<dbReference type="PANTHER" id="PTHR38340">
    <property type="entry name" value="S-LAYER PROTEIN"/>
    <property type="match status" value="1"/>
</dbReference>
<dbReference type="InterPro" id="IPR003995">
    <property type="entry name" value="RTX_toxin_determinant-A"/>
</dbReference>
<comment type="caution">
    <text evidence="9">The sequence shown here is derived from an EMBL/GenBank/DDBJ whole genome shotgun (WGS) entry which is preliminary data.</text>
</comment>
<evidence type="ECO:0000256" key="3">
    <source>
        <dbReference type="ARBA" id="ARBA00022525"/>
    </source>
</evidence>
<evidence type="ECO:0000256" key="8">
    <source>
        <dbReference type="SAM" id="MobiDB-lite"/>
    </source>
</evidence>
<evidence type="ECO:0000313" key="10">
    <source>
        <dbReference type="Proteomes" id="UP000254925"/>
    </source>
</evidence>
<sequence>MAFSLEELMGFFFDNSGGGGIWYGGTGISYGPIANGIATGGTYPGGTYESGSSYPPSGGSEAGGSDVPIKIEGKVIVSEHVINNQRYLEDSLGKLYIVNPRGKIFVVPANVNVDLLMSQAELFNALLEGSMIAVPVDAGTIYLHLDGSMYTMPTGSGVFMPVAAGPLASIGWDLAVVGPTWNEGLQHEQMWETITTDHGTFWLNTWFDVAYEAPPVMFGGPTNDIPRATIEDIFGTAVRQDNQNILELDGGGWSNDTFFIQDPPPAASPDAGSGEVIRKGYSVIFSDYAARTVYGTSGNDVIDEGGWVLGGKGDDAITGNAFSDTLIGGDGMDTLNGAAGDDTIDGGADADVINGGDGDDLLDGNTGSDVLNGGAGADTFVGGDGWDQVNYTDSQMSVIVDLENVITAGGAEGDRFNGIEAVAGSAYGDQLLGNGQNNNLIGGGGDDYMDGRAGTDWLFGEAGNDTLAGGLGGDFLLGGAGTDTADYRNALAGVTANLATGGTGGEADGDRFYDIENISGSNHDDQLTGDAGANTLSGRDGADLLDGGDGDDILIGGDGADTLIGGDGWDTASYAGSTSGVTVSLATGNAEGDVFSGVEGLAGTEFDDHLSGDAASNVLVGAGGGDYLDGGDGHDALYGGAGHDTLIGAAGDDAMNGDDGNDFLDGGSGDDTASGGAGSDVITGGSGHDVLDGGDGNDTLVGGHGNDTLVGGAGANTLDGGAGFDIASYAGASAGVVVSLAPGAKAQADSFTGIEGLSGSSHADRLTGDANGNLLEGHSGDDTLEGGDGADTLAGGAGLDTVSYADAASGVAASLVDGGTDGAAAGDVFESIENLSGSAHGDQLTGDGGGNVLSGQAGDDLLDGDAGNDTLDGGAGWDTATYQDAQAGVVASLAVGGSGGEAAGDTFSGVEALVGSSYDDRLTGDDAANVLSGAGGNDVLSGGRGNDSLDGGIGNDTLTGGDGADALTGGLGFDMASYQGAGAGVVASLASGGTGGDAAGDTFVGIEGLIGSGHGDRLTGNAGHNLLVGYGGDDVLSGGGGNDTLDGGEGFDIADYSTASASLNLDLSGGNSGTVLISIEGLTGSAFDDVLAGNGAANLLDGGAGNDVLRGSDGNDTLTGDRGSDIFVFDALLNGAGNVDAVTDFDFREDRIQLDSGIFTGLRSGPLDAAAFTLDKNATTADHRIIYHAETGELFYDADGTGRIEQVKFAVLVPGTVLSADLFMIA</sequence>
<keyword evidence="6" id="KW-0843">Virulence</keyword>